<dbReference type="RefSeq" id="WP_113353348.1">
    <property type="nucleotide sequence ID" value="NZ_BLAI01000001.1"/>
</dbReference>
<comment type="caution">
    <text evidence="2">The sequence shown here is derived from an EMBL/GenBank/DDBJ whole genome shotgun (WGS) entry which is preliminary data.</text>
</comment>
<evidence type="ECO:0008006" key="4">
    <source>
        <dbReference type="Google" id="ProtNLM"/>
    </source>
</evidence>
<name>A0ABQ0Z6D3_9HYPH</name>
<accession>A0ABQ0Z6D3</accession>
<gene>
    <name evidence="2" type="ORF">RsS93_37040</name>
</gene>
<evidence type="ECO:0000313" key="2">
    <source>
        <dbReference type="EMBL" id="GES51090.1"/>
    </source>
</evidence>
<organism evidence="2 3">
    <name type="scientific">Rhizobium dioscoreae</name>
    <dbReference type="NCBI Taxonomy" id="2653122"/>
    <lineage>
        <taxon>Bacteria</taxon>
        <taxon>Pseudomonadati</taxon>
        <taxon>Pseudomonadota</taxon>
        <taxon>Alphaproteobacteria</taxon>
        <taxon>Hyphomicrobiales</taxon>
        <taxon>Rhizobiaceae</taxon>
        <taxon>Rhizobium/Agrobacterium group</taxon>
        <taxon>Rhizobium</taxon>
    </lineage>
</organism>
<keyword evidence="3" id="KW-1185">Reference proteome</keyword>
<feature type="compositionally biased region" description="Basic and acidic residues" evidence="1">
    <location>
        <begin position="7"/>
        <end position="24"/>
    </location>
</feature>
<sequence>MSASKTTTDHETIRKWVEARDGRPSRVKSAGGNGGLLRIDFGEPEQNFEEIGWDEFFRIFDDNKLAFLHQEETEDGRESRFNKFINRS</sequence>
<evidence type="ECO:0000256" key="1">
    <source>
        <dbReference type="SAM" id="MobiDB-lite"/>
    </source>
</evidence>
<evidence type="ECO:0000313" key="3">
    <source>
        <dbReference type="Proteomes" id="UP000390335"/>
    </source>
</evidence>
<proteinExistence type="predicted"/>
<feature type="region of interest" description="Disordered" evidence="1">
    <location>
        <begin position="1"/>
        <end position="35"/>
    </location>
</feature>
<protein>
    <recommendedName>
        <fullName evidence="4">1,4-alpha-glucan branching enzyme</fullName>
    </recommendedName>
</protein>
<dbReference type="EMBL" id="BLAJ01000004">
    <property type="protein sequence ID" value="GES51090.1"/>
    <property type="molecule type" value="Genomic_DNA"/>
</dbReference>
<dbReference type="Proteomes" id="UP000390335">
    <property type="component" value="Unassembled WGS sequence"/>
</dbReference>
<reference evidence="2 3" key="1">
    <citation type="journal article" date="2020" name="Genome Biol. Evol.">
        <title>Rhizobium dioscoreae sp. nov., a plant growth-promoting bacterium isolated from yam (Dioscorea species).</title>
        <authorList>
            <person name="Ouyabe M."/>
            <person name="Tanaka N."/>
            <person name="Shiwa Y."/>
            <person name="Fujita N."/>
            <person name="Kikuno H."/>
            <person name="Babil P."/>
            <person name="Shiwachi H."/>
        </authorList>
    </citation>
    <scope>NUCLEOTIDE SEQUENCE [LARGE SCALE GENOMIC DNA]</scope>
    <source>
        <strain evidence="2 3">S-93</strain>
    </source>
</reference>